<sequence>MATNIVIIDDHQLFREGVKRILEFEPSFNVVAEGDDGSEAMNLVEAHEPDVVLMDINMPETNGVEATRELMDKYPDTKVIILSIHDDENYVNHALKTGALGYLLKEMDSDALVDAVKIVAEGGSYVHPKVTHNLVAEYKRLANAQNSGGFQQSEVRRPLHLLTRRECEVLQMLADGKSNRGIGEGLYISEKTVKNHVSNILQKMNVNDRTQAVVTAIKNGWVEVR</sequence>
<keyword evidence="2" id="KW-1185">Reference proteome</keyword>
<name>A0ACD4C4H6_9BACI</name>
<evidence type="ECO:0000313" key="1">
    <source>
        <dbReference type="EMBL" id="UXH43256.1"/>
    </source>
</evidence>
<dbReference type="EMBL" id="CP104558">
    <property type="protein sequence ID" value="UXH43256.1"/>
    <property type="molecule type" value="Genomic_DNA"/>
</dbReference>
<accession>A0ACD4C4H6</accession>
<reference evidence="1" key="1">
    <citation type="submission" date="2022-09" db="EMBL/GenBank/DDBJ databases">
        <title>Complete genome sequence of Rossellomorea vietnamensis strain RL-WG62, a newly isolated PGPR with the potential for plant salinity stress alleviation.</title>
        <authorList>
            <person name="Ren L."/>
            <person name="Wang G."/>
            <person name="Hu H."/>
        </authorList>
    </citation>
    <scope>NUCLEOTIDE SEQUENCE</scope>
    <source>
        <strain evidence="1">RL-WG62</strain>
    </source>
</reference>
<gene>
    <name evidence="1" type="ORF">N5C46_16375</name>
</gene>
<protein>
    <submittedName>
        <fullName evidence="1">Response regulator transcription factor</fullName>
    </submittedName>
</protein>
<organism evidence="1 2">
    <name type="scientific">Rossellomorea vietnamensis</name>
    <dbReference type="NCBI Taxonomy" id="218284"/>
    <lineage>
        <taxon>Bacteria</taxon>
        <taxon>Bacillati</taxon>
        <taxon>Bacillota</taxon>
        <taxon>Bacilli</taxon>
        <taxon>Bacillales</taxon>
        <taxon>Bacillaceae</taxon>
        <taxon>Rossellomorea</taxon>
    </lineage>
</organism>
<evidence type="ECO:0000313" key="2">
    <source>
        <dbReference type="Proteomes" id="UP001064027"/>
    </source>
</evidence>
<proteinExistence type="predicted"/>
<dbReference type="Proteomes" id="UP001064027">
    <property type="component" value="Chromosome"/>
</dbReference>